<keyword evidence="2" id="KW-1185">Reference proteome</keyword>
<evidence type="ECO:0000313" key="1">
    <source>
        <dbReference type="EMBL" id="KAK9306565.1"/>
    </source>
</evidence>
<comment type="caution">
    <text evidence="1">The sequence shown here is derived from an EMBL/GenBank/DDBJ whole genome shotgun (WGS) entry which is preliminary data.</text>
</comment>
<dbReference type="AlphaFoldDB" id="A0AAW1A9Y3"/>
<accession>A0AAW1A9Y3</accession>
<gene>
    <name evidence="1" type="ORF">QLX08_002762</name>
</gene>
<dbReference type="Proteomes" id="UP001432146">
    <property type="component" value="Unassembled WGS sequence"/>
</dbReference>
<organism evidence="1 2">
    <name type="scientific">Tetragonisca angustula</name>
    <dbReference type="NCBI Taxonomy" id="166442"/>
    <lineage>
        <taxon>Eukaryota</taxon>
        <taxon>Metazoa</taxon>
        <taxon>Ecdysozoa</taxon>
        <taxon>Arthropoda</taxon>
        <taxon>Hexapoda</taxon>
        <taxon>Insecta</taxon>
        <taxon>Pterygota</taxon>
        <taxon>Neoptera</taxon>
        <taxon>Endopterygota</taxon>
        <taxon>Hymenoptera</taxon>
        <taxon>Apocrita</taxon>
        <taxon>Aculeata</taxon>
        <taxon>Apoidea</taxon>
        <taxon>Anthophila</taxon>
        <taxon>Apidae</taxon>
        <taxon>Tetragonisca</taxon>
    </lineage>
</organism>
<evidence type="ECO:0000313" key="2">
    <source>
        <dbReference type="Proteomes" id="UP001432146"/>
    </source>
</evidence>
<sequence length="78" mass="8606">MVDYGVESRGHLDFARRDVESAAESAEFAGCPNLSPRPARRFIETPSRVEVVYPSELFGPYVASNAPPANTHQPDDEE</sequence>
<protein>
    <submittedName>
        <fullName evidence="1">Uncharacterized protein</fullName>
    </submittedName>
</protein>
<proteinExistence type="predicted"/>
<name>A0AAW1A9Y3_9HYME</name>
<dbReference type="EMBL" id="JAWNGG020000038">
    <property type="protein sequence ID" value="KAK9306565.1"/>
    <property type="molecule type" value="Genomic_DNA"/>
</dbReference>
<reference evidence="1 2" key="1">
    <citation type="submission" date="2024-05" db="EMBL/GenBank/DDBJ databases">
        <title>The nuclear and mitochondrial genome assemblies of Tetragonisca angustula (Apidae: Meliponini), a tiny yet remarkable pollinator in the Neotropics.</title>
        <authorList>
            <person name="Ferrari R."/>
            <person name="Ricardo P.C."/>
            <person name="Dias F.C."/>
            <person name="Araujo N.S."/>
            <person name="Soares D.O."/>
            <person name="Zhou Q.-S."/>
            <person name="Zhu C.-D."/>
            <person name="Coutinho L."/>
            <person name="Airas M.C."/>
            <person name="Batista T.M."/>
        </authorList>
    </citation>
    <scope>NUCLEOTIDE SEQUENCE [LARGE SCALE GENOMIC DNA]</scope>
    <source>
        <strain evidence="1">ASF017062</strain>
        <tissue evidence="1">Abdomen</tissue>
    </source>
</reference>